<reference evidence="1" key="1">
    <citation type="submission" date="2023-07" db="EMBL/GenBank/DDBJ databases">
        <title>Black Yeasts Isolated from many extreme environments.</title>
        <authorList>
            <person name="Coleine C."/>
            <person name="Stajich J.E."/>
            <person name="Selbmann L."/>
        </authorList>
    </citation>
    <scope>NUCLEOTIDE SEQUENCE</scope>
    <source>
        <strain evidence="1">CCFEE 5714</strain>
    </source>
</reference>
<dbReference type="EMBL" id="JAUTXU010000032">
    <property type="protein sequence ID" value="KAK3718390.1"/>
    <property type="molecule type" value="Genomic_DNA"/>
</dbReference>
<comment type="caution">
    <text evidence="1">The sequence shown here is derived from an EMBL/GenBank/DDBJ whole genome shotgun (WGS) entry which is preliminary data.</text>
</comment>
<name>A0ACC3NK24_9PEZI</name>
<evidence type="ECO:0000313" key="1">
    <source>
        <dbReference type="EMBL" id="KAK3718390.1"/>
    </source>
</evidence>
<gene>
    <name evidence="1" type="ORF">LTR37_005203</name>
</gene>
<organism evidence="1 2">
    <name type="scientific">Vermiconidia calcicola</name>
    <dbReference type="NCBI Taxonomy" id="1690605"/>
    <lineage>
        <taxon>Eukaryota</taxon>
        <taxon>Fungi</taxon>
        <taxon>Dikarya</taxon>
        <taxon>Ascomycota</taxon>
        <taxon>Pezizomycotina</taxon>
        <taxon>Dothideomycetes</taxon>
        <taxon>Dothideomycetidae</taxon>
        <taxon>Mycosphaerellales</taxon>
        <taxon>Extremaceae</taxon>
        <taxon>Vermiconidia</taxon>
    </lineage>
</organism>
<accession>A0ACC3NK24</accession>
<proteinExistence type="predicted"/>
<keyword evidence="2" id="KW-1185">Reference proteome</keyword>
<dbReference type="Proteomes" id="UP001281147">
    <property type="component" value="Unassembled WGS sequence"/>
</dbReference>
<evidence type="ECO:0000313" key="2">
    <source>
        <dbReference type="Proteomes" id="UP001281147"/>
    </source>
</evidence>
<protein>
    <submittedName>
        <fullName evidence="1">Uncharacterized protein</fullName>
    </submittedName>
</protein>
<sequence length="160" mass="17240">MSNSGPGNQESDNSRRTGRQPNVNRSGASSGVSGVVPSIEQHRSIEVDPTARTGEVTLGNGRPTRSPVTSVASEAAPHQTTSLDWGIPLSRERQSNRDAPSSDTPAASRVITLATILQRTITALVEMLEVQGESMEAQRNAVQELRERLEELRELIGDVE</sequence>